<gene>
    <name evidence="1" type="ORF">MDG893_01050</name>
</gene>
<proteinExistence type="predicted"/>
<evidence type="ECO:0000313" key="2">
    <source>
        <dbReference type="Proteomes" id="UP000005856"/>
    </source>
</evidence>
<keyword evidence="2" id="KW-1185">Reference proteome</keyword>
<comment type="caution">
    <text evidence="1">The sequence shown here is derived from an EMBL/GenBank/DDBJ whole genome shotgun (WGS) entry which is preliminary data.</text>
</comment>
<dbReference type="AlphaFoldDB" id="A6F613"/>
<name>A6F613_9GAMM</name>
<evidence type="ECO:0000313" key="1">
    <source>
        <dbReference type="EMBL" id="EDM45803.1"/>
    </source>
</evidence>
<accession>A6F613</accession>
<sequence>MAIGEFPQSFTDVPCLSAEAGHVRNLAVAGYAARGDRGDDLPDFLVFGGLGHDDSVASFLGAKASRRSPLRIM</sequence>
<reference evidence="1 2" key="1">
    <citation type="submission" date="2007-06" db="EMBL/GenBank/DDBJ databases">
        <authorList>
            <person name="Green D."/>
            <person name="Ferriera S."/>
            <person name="Johnson J."/>
            <person name="Kravitz S."/>
            <person name="Beeson K."/>
            <person name="Sutton G."/>
            <person name="Rogers Y.-H."/>
            <person name="Friedman R."/>
            <person name="Frazier M."/>
            <person name="Venter J.C."/>
        </authorList>
    </citation>
    <scope>NUCLEOTIDE SEQUENCE [LARGE SCALE GENOMIC DNA]</scope>
    <source>
        <strain evidence="1 2">DG893</strain>
    </source>
</reference>
<dbReference type="Proteomes" id="UP000005856">
    <property type="component" value="Unassembled WGS sequence"/>
</dbReference>
<dbReference type="EMBL" id="ABCP01000080">
    <property type="protein sequence ID" value="EDM45803.1"/>
    <property type="molecule type" value="Genomic_DNA"/>
</dbReference>
<organism evidence="1 2">
    <name type="scientific">Marinobacter algicola DG893</name>
    <dbReference type="NCBI Taxonomy" id="443152"/>
    <lineage>
        <taxon>Bacteria</taxon>
        <taxon>Pseudomonadati</taxon>
        <taxon>Pseudomonadota</taxon>
        <taxon>Gammaproteobacteria</taxon>
        <taxon>Pseudomonadales</taxon>
        <taxon>Marinobacteraceae</taxon>
        <taxon>Marinobacter</taxon>
    </lineage>
</organism>
<protein>
    <submittedName>
        <fullName evidence="1">Uncharacterized protein</fullName>
    </submittedName>
</protein>